<name>A0A6F8ZHP6_9FIRM</name>
<organism evidence="2 3">
    <name type="scientific">Candidatus Hydrogenisulfobacillus filiaventi</name>
    <dbReference type="NCBI Taxonomy" id="2707344"/>
    <lineage>
        <taxon>Bacteria</taxon>
        <taxon>Bacillati</taxon>
        <taxon>Bacillota</taxon>
        <taxon>Clostridia</taxon>
        <taxon>Eubacteriales</taxon>
        <taxon>Clostridiales Family XVII. Incertae Sedis</taxon>
        <taxon>Candidatus Hydrogenisulfobacillus</taxon>
    </lineage>
</organism>
<keyword evidence="3" id="KW-1185">Reference proteome</keyword>
<feature type="transmembrane region" description="Helical" evidence="1">
    <location>
        <begin position="31"/>
        <end position="51"/>
    </location>
</feature>
<feature type="transmembrane region" description="Helical" evidence="1">
    <location>
        <begin position="136"/>
        <end position="156"/>
    </location>
</feature>
<keyword evidence="1" id="KW-0812">Transmembrane</keyword>
<evidence type="ECO:0000256" key="1">
    <source>
        <dbReference type="SAM" id="Phobius"/>
    </source>
</evidence>
<proteinExistence type="predicted"/>
<keyword evidence="1" id="KW-1133">Transmembrane helix</keyword>
<feature type="transmembrane region" description="Helical" evidence="1">
    <location>
        <begin position="163"/>
        <end position="182"/>
    </location>
</feature>
<protein>
    <recommendedName>
        <fullName evidence="4">Histidine kinase N-terminal 7TM region domain-containing protein</fullName>
    </recommendedName>
</protein>
<gene>
    <name evidence="2" type="ORF">R50_1475</name>
</gene>
<feature type="transmembrane region" description="Helical" evidence="1">
    <location>
        <begin position="93"/>
        <end position="116"/>
    </location>
</feature>
<sequence length="229" mass="24630">MPTTLYWAAAVLAAVFAVILAGRYRERHAPFYLWWTFSFSFYVIAFVMEALTVATNWHLLWQYQLYVIASSSLVGTMSVGTTYLAVPRRWAHGYAGFIILLILGVAVTVFALPPALHGSWTQLNAGIGGIVGPTQLFYVLMASIGGTVVILGALWSWWKTRRLYNLLIAAGALVSTSGGTLASTGIGLSALPLMNIIGLLLIFWGYLESRAVPAAGAAATPRVSSDGRG</sequence>
<feature type="transmembrane region" description="Helical" evidence="1">
    <location>
        <begin position="63"/>
        <end position="86"/>
    </location>
</feature>
<dbReference type="EMBL" id="LR778114">
    <property type="protein sequence ID" value="CAB1128981.1"/>
    <property type="molecule type" value="Genomic_DNA"/>
</dbReference>
<keyword evidence="1" id="KW-0472">Membrane</keyword>
<feature type="transmembrane region" description="Helical" evidence="1">
    <location>
        <begin position="6"/>
        <end position="24"/>
    </location>
</feature>
<reference evidence="2 3" key="1">
    <citation type="submission" date="2020-02" db="EMBL/GenBank/DDBJ databases">
        <authorList>
            <person name="Hogendoorn C."/>
        </authorList>
    </citation>
    <scope>NUCLEOTIDE SEQUENCE [LARGE SCALE GENOMIC DNA]</scope>
    <source>
        <strain evidence="2">R501</strain>
    </source>
</reference>
<evidence type="ECO:0000313" key="2">
    <source>
        <dbReference type="EMBL" id="CAB1128981.1"/>
    </source>
</evidence>
<dbReference type="AlphaFoldDB" id="A0A6F8ZHP6"/>
<feature type="transmembrane region" description="Helical" evidence="1">
    <location>
        <begin position="188"/>
        <end position="207"/>
    </location>
</feature>
<evidence type="ECO:0000313" key="3">
    <source>
        <dbReference type="Proteomes" id="UP000503399"/>
    </source>
</evidence>
<dbReference type="KEGG" id="hfv:R50_1475"/>
<evidence type="ECO:0008006" key="4">
    <source>
        <dbReference type="Google" id="ProtNLM"/>
    </source>
</evidence>
<dbReference type="Proteomes" id="UP000503399">
    <property type="component" value="Chromosome"/>
</dbReference>
<accession>A0A6F8ZHP6</accession>